<evidence type="ECO:0000256" key="4">
    <source>
        <dbReference type="ARBA" id="ARBA00022827"/>
    </source>
</evidence>
<dbReference type="PANTHER" id="PTHR11552:SF147">
    <property type="entry name" value="CHOLINE DEHYDROGENASE, MITOCHONDRIAL"/>
    <property type="match status" value="1"/>
</dbReference>
<dbReference type="InterPro" id="IPR012132">
    <property type="entry name" value="GMC_OxRdtase"/>
</dbReference>
<dbReference type="PIRSF" id="PIRSF000137">
    <property type="entry name" value="Alcohol_oxidase"/>
    <property type="match status" value="1"/>
</dbReference>
<dbReference type="InterPro" id="IPR000172">
    <property type="entry name" value="GMC_OxRdtase_N"/>
</dbReference>
<dbReference type="InterPro" id="IPR036188">
    <property type="entry name" value="FAD/NAD-bd_sf"/>
</dbReference>
<comment type="caution">
    <text evidence="7">The sequence shown here is derived from an EMBL/GenBank/DDBJ whole genome shotgun (WGS) entry which is preliminary data.</text>
</comment>
<proteinExistence type="inferred from homology"/>
<dbReference type="SUPFAM" id="SSF51905">
    <property type="entry name" value="FAD/NAD(P)-binding domain"/>
    <property type="match status" value="1"/>
</dbReference>
<evidence type="ECO:0000256" key="1">
    <source>
        <dbReference type="ARBA" id="ARBA00001974"/>
    </source>
</evidence>
<dbReference type="PANTHER" id="PTHR11552">
    <property type="entry name" value="GLUCOSE-METHANOL-CHOLINE GMC OXIDOREDUCTASE"/>
    <property type="match status" value="1"/>
</dbReference>
<dbReference type="Gene3D" id="3.50.50.60">
    <property type="entry name" value="FAD/NAD(P)-binding domain"/>
    <property type="match status" value="1"/>
</dbReference>
<dbReference type="EMBL" id="JAAECE010000002">
    <property type="protein sequence ID" value="KAF1805757.1"/>
    <property type="molecule type" value="Genomic_DNA"/>
</dbReference>
<evidence type="ECO:0000256" key="2">
    <source>
        <dbReference type="ARBA" id="ARBA00010790"/>
    </source>
</evidence>
<accession>A0A8H4F4A6</accession>
<name>A0A8H4F4A6_MUCCL</name>
<dbReference type="SUPFAM" id="SSF54373">
    <property type="entry name" value="FAD-linked reductases, C-terminal domain"/>
    <property type="match status" value="1"/>
</dbReference>
<organism evidence="7 8">
    <name type="scientific">Mucor circinelloides f. lusitanicus</name>
    <name type="common">Mucor racemosus var. lusitanicus</name>
    <dbReference type="NCBI Taxonomy" id="29924"/>
    <lineage>
        <taxon>Eukaryota</taxon>
        <taxon>Fungi</taxon>
        <taxon>Fungi incertae sedis</taxon>
        <taxon>Mucoromycota</taxon>
        <taxon>Mucoromycotina</taxon>
        <taxon>Mucoromycetes</taxon>
        <taxon>Mucorales</taxon>
        <taxon>Mucorineae</taxon>
        <taxon>Mucoraceae</taxon>
        <taxon>Mucor</taxon>
    </lineage>
</organism>
<evidence type="ECO:0000256" key="3">
    <source>
        <dbReference type="ARBA" id="ARBA00022630"/>
    </source>
</evidence>
<dbReference type="GO" id="GO:0016614">
    <property type="term" value="F:oxidoreductase activity, acting on CH-OH group of donors"/>
    <property type="evidence" value="ECO:0007669"/>
    <property type="project" value="InterPro"/>
</dbReference>
<protein>
    <recommendedName>
        <fullName evidence="6">Glucose-methanol-choline oxidoreductase N-terminal domain-containing protein</fullName>
    </recommendedName>
</protein>
<dbReference type="AlphaFoldDB" id="A0A8H4F4A6"/>
<dbReference type="Proteomes" id="UP000469890">
    <property type="component" value="Unassembled WGS sequence"/>
</dbReference>
<comment type="cofactor">
    <cofactor evidence="1 5">
        <name>FAD</name>
        <dbReference type="ChEBI" id="CHEBI:57692"/>
    </cofactor>
</comment>
<evidence type="ECO:0000256" key="5">
    <source>
        <dbReference type="PIRSR" id="PIRSR000137-2"/>
    </source>
</evidence>
<dbReference type="InterPro" id="IPR007867">
    <property type="entry name" value="GMC_OxRtase_C"/>
</dbReference>
<gene>
    <name evidence="7" type="ORF">FB192DRAFT_1364315</name>
</gene>
<dbReference type="Pfam" id="PF05199">
    <property type="entry name" value="GMC_oxred_C"/>
    <property type="match status" value="1"/>
</dbReference>
<dbReference type="Pfam" id="PF00732">
    <property type="entry name" value="GMC_oxred_N"/>
    <property type="match status" value="1"/>
</dbReference>
<dbReference type="PROSITE" id="PS00624">
    <property type="entry name" value="GMC_OXRED_2"/>
    <property type="match status" value="1"/>
</dbReference>
<feature type="binding site" evidence="5">
    <location>
        <position position="234"/>
    </location>
    <ligand>
        <name>FAD</name>
        <dbReference type="ChEBI" id="CHEBI:57692"/>
    </ligand>
</feature>
<reference evidence="7 8" key="1">
    <citation type="submission" date="2019-09" db="EMBL/GenBank/DDBJ databases">
        <authorList>
            <consortium name="DOE Joint Genome Institute"/>
            <person name="Mondo S.J."/>
            <person name="Navarro-Mendoza M.I."/>
            <person name="Perez-Arques C."/>
            <person name="Panchal S."/>
            <person name="Nicolas F.E."/>
            <person name="Ganguly P."/>
            <person name="Pangilinan J."/>
            <person name="Grigoriev I."/>
            <person name="Heitman J."/>
            <person name="Sanya K."/>
            <person name="Garre V."/>
        </authorList>
    </citation>
    <scope>NUCLEOTIDE SEQUENCE [LARGE SCALE GENOMIC DNA]</scope>
    <source>
        <strain evidence="7 8">MU402</strain>
    </source>
</reference>
<feature type="domain" description="Glucose-methanol-choline oxidoreductase N-terminal" evidence="6">
    <location>
        <begin position="273"/>
        <end position="287"/>
    </location>
</feature>
<evidence type="ECO:0000259" key="6">
    <source>
        <dbReference type="PROSITE" id="PS00624"/>
    </source>
</evidence>
<keyword evidence="3" id="KW-0285">Flavoprotein</keyword>
<dbReference type="GO" id="GO:0050660">
    <property type="term" value="F:flavin adenine dinucleotide binding"/>
    <property type="evidence" value="ECO:0007669"/>
    <property type="project" value="InterPro"/>
</dbReference>
<sequence>MPRLAPNEANLGRFDFVIIGGGTAGCVLANRLSSNGKHTVLVLESGANTQEELLNVRIPLFNSKLKNTTVDWQLKSIAQQHADGRIIGVPQGKVLGGSSAINACLSHRCSPSDYDAWDMPGWEYEQLKHYFCKAETFQDEAATTATSELHGQSGPLNVMQQSDDSLLGKHFTRACQNHGLPQYHDITDVPCQIGVTGIQSTVYQGERTSTGSAYLPPNIQHNRPNLSIALNCTVKRIIIDNDTNTVTHVEYTGNTDGELYRVNVDKEAILSAGAILSPLLLLSSGIGSKPELEALGIAPIADLPGVGKNLQNHWRVPLVHETTRPEMSLHQSIFEKQQESLERITEFKEPSALSRAWPDAVAYMKVPHAPDNSSSHTNTPQIELFTGGLALCRELPKLLDIACASLLMVYIAPFSKGSVTLNPDGTPHIDLALLQDERDLQCLEKGLELSIQIADDEEYKKNCIKRWILHPYKSEDKQDIKQYIKDHVDTLHHYAGTCKMGPATDRDAVVDGSLKVHGIQGLRVVDASIFPIVPAGQICFPVIACAEKASDLILSDFA</sequence>
<evidence type="ECO:0000313" key="8">
    <source>
        <dbReference type="Proteomes" id="UP000469890"/>
    </source>
</evidence>
<feature type="binding site" evidence="5">
    <location>
        <position position="94"/>
    </location>
    <ligand>
        <name>FAD</name>
        <dbReference type="ChEBI" id="CHEBI:57692"/>
    </ligand>
</feature>
<evidence type="ECO:0000313" key="7">
    <source>
        <dbReference type="EMBL" id="KAF1805757.1"/>
    </source>
</evidence>
<comment type="similarity">
    <text evidence="2">Belongs to the GMC oxidoreductase family.</text>
</comment>
<dbReference type="Gene3D" id="3.30.560.10">
    <property type="entry name" value="Glucose Oxidase, domain 3"/>
    <property type="match status" value="1"/>
</dbReference>
<dbReference type="PROSITE" id="PS51257">
    <property type="entry name" value="PROKAR_LIPOPROTEIN"/>
    <property type="match status" value="1"/>
</dbReference>
<keyword evidence="4 5" id="KW-0274">FAD</keyword>